<name>A0AC11C0R8_SHEEP</name>
<dbReference type="Ensembl" id="ENSOART00020028005.2">
    <property type="protein sequence ID" value="ENSOARP00020023216.2"/>
    <property type="gene ID" value="ENSOARG00020029289.1"/>
</dbReference>
<reference evidence="1" key="2">
    <citation type="submission" date="2025-08" db="UniProtKB">
        <authorList>
            <consortium name="Ensembl"/>
        </authorList>
    </citation>
    <scope>IDENTIFICATION</scope>
</reference>
<evidence type="ECO:0000313" key="1">
    <source>
        <dbReference type="Ensembl" id="ENSOARP00020023216.2"/>
    </source>
</evidence>
<sequence>RQWAVEDPGRRVPLPLLSPGQVTEDYKPDLQIYVQLIQECEKLRRESEFSPCFTELQRAFLKERPAKLKSLIRLAKHWYQLYKKRHGEKLPSQYALELLTIYAWEQEGSKTKFRTAEGFRIVLELVLKHQDLCIYWKKYYDFENHVIRQYLRRQLEKPRPVILDPADPTGNVAGGDPQRWQLLAQEVTVWLKYLCCEKMSGTPVSTWNMPPAPLYITPGHLLDKFIKDFLQPNQTFQDQIRKALKIICSFLEENCF</sequence>
<organism evidence="1">
    <name type="scientific">Ovis aries</name>
    <name type="common">Sheep</name>
    <dbReference type="NCBI Taxonomy" id="9940"/>
    <lineage>
        <taxon>Eukaryota</taxon>
        <taxon>Metazoa</taxon>
        <taxon>Chordata</taxon>
        <taxon>Craniata</taxon>
        <taxon>Vertebrata</taxon>
        <taxon>Euteleostomi</taxon>
        <taxon>Mammalia</taxon>
        <taxon>Eutheria</taxon>
        <taxon>Laurasiatheria</taxon>
        <taxon>Artiodactyla</taxon>
        <taxon>Ruminantia</taxon>
        <taxon>Pecora</taxon>
        <taxon>Bovidae</taxon>
        <taxon>Caprinae</taxon>
        <taxon>Ovis</taxon>
    </lineage>
</organism>
<protein>
    <submittedName>
        <fullName evidence="1">Uncharacterized protein</fullName>
    </submittedName>
</protein>
<proteinExistence type="predicted"/>
<accession>A0AC11C0R8</accession>
<reference evidence="1" key="1">
    <citation type="submission" date="2020-11" db="EMBL/GenBank/DDBJ databases">
        <authorList>
            <person name="Davenport K.M."/>
            <person name="Bickhart D.M."/>
            <person name="Smith T.P.L."/>
            <person name="Murdoch B.M."/>
            <person name="Rosen B.D."/>
        </authorList>
    </citation>
    <scope>NUCLEOTIDE SEQUENCE [LARGE SCALE GENOMIC DNA]</scope>
    <source>
        <strain evidence="1">OAR_USU_Benz2616</strain>
    </source>
</reference>
<reference evidence="1" key="3">
    <citation type="submission" date="2025-09" db="UniProtKB">
        <authorList>
            <consortium name="Ensembl"/>
        </authorList>
    </citation>
    <scope>IDENTIFICATION</scope>
</reference>